<dbReference type="Gene3D" id="3.30.70.20">
    <property type="match status" value="1"/>
</dbReference>
<dbReference type="KEGG" id="fwa:DCMF_24545"/>
<dbReference type="PROSITE" id="PS00198">
    <property type="entry name" value="4FE4S_FER_1"/>
    <property type="match status" value="1"/>
</dbReference>
<proteinExistence type="predicted"/>
<dbReference type="InterPro" id="IPR017900">
    <property type="entry name" value="4Fe4S_Fe_S_CS"/>
</dbReference>
<dbReference type="InterPro" id="IPR012206">
    <property type="entry name" value="Fd_FixX"/>
</dbReference>
<evidence type="ECO:0000259" key="6">
    <source>
        <dbReference type="PROSITE" id="PS51379"/>
    </source>
</evidence>
<feature type="domain" description="4Fe-4S ferredoxin-type" evidence="6">
    <location>
        <begin position="50"/>
        <end position="80"/>
    </location>
</feature>
<feature type="domain" description="4Fe-4S ferredoxin-type" evidence="6">
    <location>
        <begin position="19"/>
        <end position="49"/>
    </location>
</feature>
<accession>A0A3G1L2N0</accession>
<evidence type="ECO:0000256" key="3">
    <source>
        <dbReference type="ARBA" id="ARBA00022982"/>
    </source>
</evidence>
<keyword evidence="8" id="KW-1185">Reference proteome</keyword>
<reference evidence="7 8" key="1">
    <citation type="submission" date="2016-10" db="EMBL/GenBank/DDBJ databases">
        <title>Complete Genome Sequence of Peptococcaceae strain DCMF.</title>
        <authorList>
            <person name="Edwards R.J."/>
            <person name="Holland S.I."/>
            <person name="Deshpande N.P."/>
            <person name="Wong Y.K."/>
            <person name="Ertan H."/>
            <person name="Manefield M."/>
            <person name="Russell T.L."/>
            <person name="Lee M.J."/>
        </authorList>
    </citation>
    <scope>NUCLEOTIDE SEQUENCE [LARGE SCALE GENOMIC DNA]</scope>
    <source>
        <strain evidence="7 8">DCMF</strain>
    </source>
</reference>
<dbReference type="GO" id="GO:0051536">
    <property type="term" value="F:iron-sulfur cluster binding"/>
    <property type="evidence" value="ECO:0007669"/>
    <property type="project" value="UniProtKB-KW"/>
</dbReference>
<keyword evidence="1" id="KW-0813">Transport</keyword>
<evidence type="ECO:0000256" key="2">
    <source>
        <dbReference type="ARBA" id="ARBA00022723"/>
    </source>
</evidence>
<gene>
    <name evidence="7" type="ORF">DCMF_24545</name>
</gene>
<evidence type="ECO:0000313" key="8">
    <source>
        <dbReference type="Proteomes" id="UP000323521"/>
    </source>
</evidence>
<keyword evidence="3" id="KW-0249">Electron transport</keyword>
<protein>
    <submittedName>
        <fullName evidence="7">Ferredoxin family protein</fullName>
    </submittedName>
</protein>
<evidence type="ECO:0000256" key="5">
    <source>
        <dbReference type="ARBA" id="ARBA00023014"/>
    </source>
</evidence>
<dbReference type="SUPFAM" id="SSF54862">
    <property type="entry name" value="4Fe-4S ferredoxins"/>
    <property type="match status" value="1"/>
</dbReference>
<dbReference type="PANTHER" id="PTHR43082">
    <property type="entry name" value="FERREDOXIN-LIKE"/>
    <property type="match status" value="1"/>
</dbReference>
<dbReference type="GO" id="GO:0005506">
    <property type="term" value="F:iron ion binding"/>
    <property type="evidence" value="ECO:0007669"/>
    <property type="project" value="InterPro"/>
</dbReference>
<keyword evidence="4" id="KW-0408">Iron</keyword>
<dbReference type="InterPro" id="IPR017896">
    <property type="entry name" value="4Fe4S_Fe-S-bd"/>
</dbReference>
<evidence type="ECO:0000256" key="1">
    <source>
        <dbReference type="ARBA" id="ARBA00022448"/>
    </source>
</evidence>
<dbReference type="PANTHER" id="PTHR43082:SF3">
    <property type="entry name" value="FERREDOXIN-LIKE PROTEIN YDIT"/>
    <property type="match status" value="1"/>
</dbReference>
<dbReference type="PIRSF" id="PIRSF036548">
    <property type="entry name" value="Fdx_FixX"/>
    <property type="match status" value="1"/>
</dbReference>
<evidence type="ECO:0000313" key="7">
    <source>
        <dbReference type="EMBL" id="ATW28879.1"/>
    </source>
</evidence>
<sequence>MGVEQKLGVNKFVVDDGNPHIKVNKEICKTCGIKPCLVACPASLYTLKEDDISFDFAGCLECGTCRVICPKPGAIDWNYPQGTFGVVFRYG</sequence>
<dbReference type="Pfam" id="PF13187">
    <property type="entry name" value="Fer4_9"/>
    <property type="match status" value="1"/>
</dbReference>
<dbReference type="AlphaFoldDB" id="A0A3G1L2N0"/>
<evidence type="ECO:0000256" key="4">
    <source>
        <dbReference type="ARBA" id="ARBA00023004"/>
    </source>
</evidence>
<organism evidence="7 8">
    <name type="scientific">Formimonas warabiya</name>
    <dbReference type="NCBI Taxonomy" id="1761012"/>
    <lineage>
        <taxon>Bacteria</taxon>
        <taxon>Bacillati</taxon>
        <taxon>Bacillota</taxon>
        <taxon>Clostridia</taxon>
        <taxon>Eubacteriales</taxon>
        <taxon>Peptococcaceae</taxon>
        <taxon>Candidatus Formimonas</taxon>
    </lineage>
</organism>
<name>A0A3G1L2N0_FORW1</name>
<dbReference type="PROSITE" id="PS51379">
    <property type="entry name" value="4FE4S_FER_2"/>
    <property type="match status" value="2"/>
</dbReference>
<dbReference type="EMBL" id="CP017634">
    <property type="protein sequence ID" value="ATW28879.1"/>
    <property type="molecule type" value="Genomic_DNA"/>
</dbReference>
<keyword evidence="2" id="KW-0479">Metal-binding</keyword>
<keyword evidence="5" id="KW-0411">Iron-sulfur</keyword>
<dbReference type="Proteomes" id="UP000323521">
    <property type="component" value="Chromosome"/>
</dbReference>